<dbReference type="GO" id="GO:0004360">
    <property type="term" value="F:glutamine-fructose-6-phosphate transaminase (isomerizing) activity"/>
    <property type="evidence" value="ECO:0007669"/>
    <property type="project" value="TreeGrafter"/>
</dbReference>
<dbReference type="InterPro" id="IPR046348">
    <property type="entry name" value="SIS_dom_sf"/>
</dbReference>
<dbReference type="CDD" id="cd05008">
    <property type="entry name" value="SIS_GlmS_GlmD_1"/>
    <property type="match status" value="1"/>
</dbReference>
<dbReference type="InterPro" id="IPR001347">
    <property type="entry name" value="SIS_dom"/>
</dbReference>
<dbReference type="PROSITE" id="PS51464">
    <property type="entry name" value="SIS"/>
    <property type="match status" value="1"/>
</dbReference>
<organism evidence="3 4">
    <name type="scientific">Ruthenibacterium lactatiformans</name>
    <dbReference type="NCBI Taxonomy" id="1550024"/>
    <lineage>
        <taxon>Bacteria</taxon>
        <taxon>Bacillati</taxon>
        <taxon>Bacillota</taxon>
        <taxon>Clostridia</taxon>
        <taxon>Eubacteriales</taxon>
        <taxon>Oscillospiraceae</taxon>
        <taxon>Ruthenibacterium</taxon>
    </lineage>
</organism>
<protein>
    <recommendedName>
        <fullName evidence="2">SIS domain-containing protein</fullName>
    </recommendedName>
</protein>
<feature type="domain" description="SIS" evidence="2">
    <location>
        <begin position="30"/>
        <end position="172"/>
    </location>
</feature>
<dbReference type="AlphaFoldDB" id="A0A0D8J1V3"/>
<dbReference type="GO" id="GO:0006047">
    <property type="term" value="P:UDP-N-acetylglucosamine metabolic process"/>
    <property type="evidence" value="ECO:0007669"/>
    <property type="project" value="TreeGrafter"/>
</dbReference>
<dbReference type="GO" id="GO:0006487">
    <property type="term" value="P:protein N-linked glycosylation"/>
    <property type="evidence" value="ECO:0007669"/>
    <property type="project" value="TreeGrafter"/>
</dbReference>
<dbReference type="GeneID" id="42856261"/>
<dbReference type="InterPro" id="IPR035466">
    <property type="entry name" value="GlmS/AgaS_SIS"/>
</dbReference>
<dbReference type="GO" id="GO:0097367">
    <property type="term" value="F:carbohydrate derivative binding"/>
    <property type="evidence" value="ECO:0007669"/>
    <property type="project" value="InterPro"/>
</dbReference>
<evidence type="ECO:0000313" key="3">
    <source>
        <dbReference type="EMBL" id="KJF40536.1"/>
    </source>
</evidence>
<reference evidence="3" key="1">
    <citation type="submission" date="2015-02" db="EMBL/GenBank/DDBJ databases">
        <title>A novel member of the family Ruminococcaceae isolated from human feces.</title>
        <authorList>
            <person name="Shkoporov A.N."/>
            <person name="Chaplin A.V."/>
            <person name="Motuzova O.V."/>
            <person name="Kafarskaia L.I."/>
            <person name="Khokhlova E.V."/>
            <person name="Efimov B.A."/>
        </authorList>
    </citation>
    <scope>NUCLEOTIDE SEQUENCE [LARGE SCALE GENOMIC DNA]</scope>
    <source>
        <strain evidence="3">585-1</strain>
    </source>
</reference>
<accession>A0A0D8J1V3</accession>
<keyword evidence="1" id="KW-0677">Repeat</keyword>
<name>A0A0D8J1V3_9FIRM</name>
<sequence length="356" mass="39450">MGNSMYHYWKSQPEVLRQILEQRKSQTEEFVKLFCAVNPDKLYLIGSGTSLNAERAAAGYMETMLDVDVCAVPSSRIPQLRGERPMVVFISQGGSSTNTLQAMEQLAAYPSISITGEAECEIRRRSSHHMLIGCGEELAGPKTVGYTASVLCFYICALEAALAAGTIGPDKYDAEIGVLDLAVNQMEENIRRTEAWFRRNQDELVQIRKYVLVGCGSAFAAATEGCLKILETIKVPSMSFEFEEYLHGPIILTDRELGGVFYISDAPGERERMMELARCHAHFSPYAYMVTTDESIQGAKVLHALRTGHDHTQIFEAVLLPQLLAARVPELLGLAEGSPAYDLYTKNCPTKYNNGR</sequence>
<dbReference type="SUPFAM" id="SSF53697">
    <property type="entry name" value="SIS domain"/>
    <property type="match status" value="1"/>
</dbReference>
<comment type="caution">
    <text evidence="3">The sequence shown here is derived from an EMBL/GenBank/DDBJ whole genome shotgun (WGS) entry which is preliminary data.</text>
</comment>
<evidence type="ECO:0000256" key="1">
    <source>
        <dbReference type="ARBA" id="ARBA00022737"/>
    </source>
</evidence>
<proteinExistence type="predicted"/>
<dbReference type="PANTHER" id="PTHR10937">
    <property type="entry name" value="GLUCOSAMINE--FRUCTOSE-6-PHOSPHATE AMINOTRANSFERASE, ISOMERIZING"/>
    <property type="match status" value="1"/>
</dbReference>
<dbReference type="Gene3D" id="3.40.50.10490">
    <property type="entry name" value="Glucose-6-phosphate isomerase like protein, domain 1"/>
    <property type="match status" value="2"/>
</dbReference>
<dbReference type="PANTHER" id="PTHR10937:SF17">
    <property type="entry name" value="GLUCOSAMINE-FRUCTOSE-6-PHOSPHATE AMINOTRANSFERASE"/>
    <property type="match status" value="1"/>
</dbReference>
<keyword evidence="4" id="KW-1185">Reference proteome</keyword>
<evidence type="ECO:0000259" key="2">
    <source>
        <dbReference type="PROSITE" id="PS51464"/>
    </source>
</evidence>
<dbReference type="RefSeq" id="WP_050004945.1">
    <property type="nucleotide sequence ID" value="NZ_CAUBPW010000001.1"/>
</dbReference>
<dbReference type="EMBL" id="JXXK01000006">
    <property type="protein sequence ID" value="KJF40536.1"/>
    <property type="molecule type" value="Genomic_DNA"/>
</dbReference>
<evidence type="ECO:0000313" key="4">
    <source>
        <dbReference type="Proteomes" id="UP000032483"/>
    </source>
</evidence>
<dbReference type="GO" id="GO:0006002">
    <property type="term" value="P:fructose 6-phosphate metabolic process"/>
    <property type="evidence" value="ECO:0007669"/>
    <property type="project" value="TreeGrafter"/>
</dbReference>
<gene>
    <name evidence="3" type="ORF">TQ39_06480</name>
</gene>
<dbReference type="Proteomes" id="UP000032483">
    <property type="component" value="Unassembled WGS sequence"/>
</dbReference>